<dbReference type="Gene3D" id="1.10.10.1440">
    <property type="entry name" value="PHAX RNA-binding domain"/>
    <property type="match status" value="1"/>
</dbReference>
<dbReference type="OrthoDB" id="20573at2759"/>
<keyword evidence="6" id="KW-0963">Cytoplasm</keyword>
<dbReference type="Pfam" id="PF10258">
    <property type="entry name" value="PHAX_RNA-bd"/>
    <property type="match status" value="1"/>
</dbReference>
<sequence>MWRSQVYAIQACGGQKTADGRRFRNGGGILWNIIKVREPNAYKEIMKRAKEFEVRIHKNKTAILSSVMHVCSNYKQPNVKQLNVPKIEDSSQGVAFSIAGSDQGNVADSAFLASEMQNQHEPVTSKEKSTSVHDRLRIPISYDDDLLGENPVNDATRL</sequence>
<evidence type="ECO:0000313" key="13">
    <source>
        <dbReference type="Proteomes" id="UP000242715"/>
    </source>
</evidence>
<dbReference type="InterPro" id="IPR019385">
    <property type="entry name" value="PHAX_RNA-binding_domain"/>
</dbReference>
<dbReference type="InterPro" id="IPR038092">
    <property type="entry name" value="PHAX_RNA-binding_sf"/>
</dbReference>
<comment type="subcellular location">
    <subcellularLocation>
        <location evidence="2">Cytoplasm</location>
    </subcellularLocation>
    <subcellularLocation>
        <location evidence="1">Nucleus</location>
    </subcellularLocation>
</comment>
<evidence type="ECO:0000256" key="6">
    <source>
        <dbReference type="ARBA" id="ARBA00022490"/>
    </source>
</evidence>
<name>A0A2Z6N5Z2_TRISU</name>
<dbReference type="Proteomes" id="UP000242715">
    <property type="component" value="Unassembled WGS sequence"/>
</dbReference>
<dbReference type="GO" id="GO:0006408">
    <property type="term" value="P:snRNA export from nucleus"/>
    <property type="evidence" value="ECO:0007669"/>
    <property type="project" value="InterPro"/>
</dbReference>
<evidence type="ECO:0000256" key="10">
    <source>
        <dbReference type="ARBA" id="ARBA00030834"/>
    </source>
</evidence>
<gene>
    <name evidence="12" type="ORF">TSUD_315450</name>
</gene>
<dbReference type="PANTHER" id="PTHR13135:SF0">
    <property type="entry name" value="PHOSPHORYLATED ADAPTER RNA EXPORT PROTEIN"/>
    <property type="match status" value="1"/>
</dbReference>
<keyword evidence="8" id="KW-0653">Protein transport</keyword>
<evidence type="ECO:0000256" key="5">
    <source>
        <dbReference type="ARBA" id="ARBA00022448"/>
    </source>
</evidence>
<feature type="domain" description="Phosphorylated adapter RNA export protein RNA-binding" evidence="11">
    <location>
        <begin position="5"/>
        <end position="51"/>
    </location>
</feature>
<evidence type="ECO:0000256" key="2">
    <source>
        <dbReference type="ARBA" id="ARBA00004496"/>
    </source>
</evidence>
<evidence type="ECO:0000256" key="3">
    <source>
        <dbReference type="ARBA" id="ARBA00006094"/>
    </source>
</evidence>
<dbReference type="AlphaFoldDB" id="A0A2Z6N5Z2"/>
<organism evidence="12 13">
    <name type="scientific">Trifolium subterraneum</name>
    <name type="common">Subterranean clover</name>
    <dbReference type="NCBI Taxonomy" id="3900"/>
    <lineage>
        <taxon>Eukaryota</taxon>
        <taxon>Viridiplantae</taxon>
        <taxon>Streptophyta</taxon>
        <taxon>Embryophyta</taxon>
        <taxon>Tracheophyta</taxon>
        <taxon>Spermatophyta</taxon>
        <taxon>Magnoliopsida</taxon>
        <taxon>eudicotyledons</taxon>
        <taxon>Gunneridae</taxon>
        <taxon>Pentapetalae</taxon>
        <taxon>rosids</taxon>
        <taxon>fabids</taxon>
        <taxon>Fabales</taxon>
        <taxon>Fabaceae</taxon>
        <taxon>Papilionoideae</taxon>
        <taxon>50 kb inversion clade</taxon>
        <taxon>NPAAA clade</taxon>
        <taxon>Hologalegina</taxon>
        <taxon>IRL clade</taxon>
        <taxon>Trifolieae</taxon>
        <taxon>Trifolium</taxon>
    </lineage>
</organism>
<evidence type="ECO:0000256" key="7">
    <source>
        <dbReference type="ARBA" id="ARBA00022884"/>
    </source>
</evidence>
<keyword evidence="9" id="KW-0539">Nucleus</keyword>
<dbReference type="PANTHER" id="PTHR13135">
    <property type="entry name" value="CYTOSOLIC RESINIFERATOXIN BINDING PROTEIN RBP-26"/>
    <property type="match status" value="1"/>
</dbReference>
<dbReference type="InterPro" id="IPR039047">
    <property type="entry name" value="PHAX"/>
</dbReference>
<evidence type="ECO:0000256" key="4">
    <source>
        <dbReference type="ARBA" id="ARBA00016856"/>
    </source>
</evidence>
<keyword evidence="7" id="KW-0694">RNA-binding</keyword>
<evidence type="ECO:0000256" key="1">
    <source>
        <dbReference type="ARBA" id="ARBA00004123"/>
    </source>
</evidence>
<evidence type="ECO:0000259" key="11">
    <source>
        <dbReference type="Pfam" id="PF10258"/>
    </source>
</evidence>
<evidence type="ECO:0000313" key="12">
    <source>
        <dbReference type="EMBL" id="GAU31335.1"/>
    </source>
</evidence>
<dbReference type="EMBL" id="DF973452">
    <property type="protein sequence ID" value="GAU31335.1"/>
    <property type="molecule type" value="Genomic_DNA"/>
</dbReference>
<keyword evidence="5" id="KW-0813">Transport</keyword>
<evidence type="ECO:0000256" key="8">
    <source>
        <dbReference type="ARBA" id="ARBA00022927"/>
    </source>
</evidence>
<dbReference type="GO" id="GO:0005634">
    <property type="term" value="C:nucleus"/>
    <property type="evidence" value="ECO:0007669"/>
    <property type="project" value="UniProtKB-SubCell"/>
</dbReference>
<keyword evidence="13" id="KW-1185">Reference proteome</keyword>
<dbReference type="GO" id="GO:0005737">
    <property type="term" value="C:cytoplasm"/>
    <property type="evidence" value="ECO:0007669"/>
    <property type="project" value="UniProtKB-SubCell"/>
</dbReference>
<dbReference type="GO" id="GO:0015031">
    <property type="term" value="P:protein transport"/>
    <property type="evidence" value="ECO:0007669"/>
    <property type="project" value="UniProtKB-KW"/>
</dbReference>
<comment type="similarity">
    <text evidence="3">Belongs to the PHAX family.</text>
</comment>
<reference evidence="13" key="1">
    <citation type="journal article" date="2017" name="Front. Plant Sci.">
        <title>Climate Clever Clovers: New Paradigm to Reduce the Environmental Footprint of Ruminants by Breeding Low Methanogenic Forages Utilizing Haplotype Variation.</title>
        <authorList>
            <person name="Kaur P."/>
            <person name="Appels R."/>
            <person name="Bayer P.E."/>
            <person name="Keeble-Gagnere G."/>
            <person name="Wang J."/>
            <person name="Hirakawa H."/>
            <person name="Shirasawa K."/>
            <person name="Vercoe P."/>
            <person name="Stefanova K."/>
            <person name="Durmic Z."/>
            <person name="Nichols P."/>
            <person name="Revell C."/>
            <person name="Isobe S.N."/>
            <person name="Edwards D."/>
            <person name="Erskine W."/>
        </authorList>
    </citation>
    <scope>NUCLEOTIDE SEQUENCE [LARGE SCALE GENOMIC DNA]</scope>
    <source>
        <strain evidence="13">cv. Daliak</strain>
    </source>
</reference>
<evidence type="ECO:0000256" key="9">
    <source>
        <dbReference type="ARBA" id="ARBA00023242"/>
    </source>
</evidence>
<accession>A0A2Z6N5Z2</accession>
<protein>
    <recommendedName>
        <fullName evidence="4">Phosphorylated adapter RNA export protein</fullName>
    </recommendedName>
    <alternativeName>
        <fullName evidence="10">RNA U small nuclear RNA export adapter protein</fullName>
    </alternativeName>
</protein>
<proteinExistence type="inferred from homology"/>
<dbReference type="GO" id="GO:0003723">
    <property type="term" value="F:RNA binding"/>
    <property type="evidence" value="ECO:0007669"/>
    <property type="project" value="UniProtKB-KW"/>
</dbReference>